<proteinExistence type="predicted"/>
<feature type="compositionally biased region" description="Polar residues" evidence="1">
    <location>
        <begin position="1"/>
        <end position="10"/>
    </location>
</feature>
<evidence type="ECO:0000313" key="3">
    <source>
        <dbReference type="Proteomes" id="UP000192247"/>
    </source>
</evidence>
<dbReference type="EMBL" id="MNPL01007681">
    <property type="protein sequence ID" value="OQR74618.1"/>
    <property type="molecule type" value="Genomic_DNA"/>
</dbReference>
<feature type="compositionally biased region" description="Basic and acidic residues" evidence="1">
    <location>
        <begin position="59"/>
        <end position="91"/>
    </location>
</feature>
<dbReference type="Proteomes" id="UP000192247">
    <property type="component" value="Unassembled WGS sequence"/>
</dbReference>
<evidence type="ECO:0000256" key="1">
    <source>
        <dbReference type="SAM" id="MobiDB-lite"/>
    </source>
</evidence>
<comment type="caution">
    <text evidence="2">The sequence shown here is derived from an EMBL/GenBank/DDBJ whole genome shotgun (WGS) entry which is preliminary data.</text>
</comment>
<dbReference type="InParanoid" id="A0A1V9XMN8"/>
<organism evidence="2 3">
    <name type="scientific">Tropilaelaps mercedesae</name>
    <dbReference type="NCBI Taxonomy" id="418985"/>
    <lineage>
        <taxon>Eukaryota</taxon>
        <taxon>Metazoa</taxon>
        <taxon>Ecdysozoa</taxon>
        <taxon>Arthropoda</taxon>
        <taxon>Chelicerata</taxon>
        <taxon>Arachnida</taxon>
        <taxon>Acari</taxon>
        <taxon>Parasitiformes</taxon>
        <taxon>Mesostigmata</taxon>
        <taxon>Gamasina</taxon>
        <taxon>Dermanyssoidea</taxon>
        <taxon>Laelapidae</taxon>
        <taxon>Tropilaelaps</taxon>
    </lineage>
</organism>
<dbReference type="AlphaFoldDB" id="A0A1V9XMN8"/>
<gene>
    <name evidence="2" type="ORF">BIW11_03397</name>
</gene>
<feature type="non-terminal residue" evidence="2">
    <location>
        <position position="150"/>
    </location>
</feature>
<sequence>AALRSPSSSLCPPGDRNSLSLEAGSCDEAESPSSIPENVPETRQDRLRSEGTLNLGHGVADERPMKRDSLTPDGHDVRPTERTDRLRLERRSESQRSDVLCAYCGRRSSFSQTIPEEPLLKQIRARHHLIRRHAQLQTTLDGRVRPASLT</sequence>
<feature type="compositionally biased region" description="Basic and acidic residues" evidence="1">
    <location>
        <begin position="40"/>
        <end position="49"/>
    </location>
</feature>
<feature type="non-terminal residue" evidence="2">
    <location>
        <position position="1"/>
    </location>
</feature>
<accession>A0A1V9XMN8</accession>
<protein>
    <submittedName>
        <fullName evidence="2">cGMP-inhibited 3</fullName>
    </submittedName>
</protein>
<feature type="region of interest" description="Disordered" evidence="1">
    <location>
        <begin position="1"/>
        <end position="91"/>
    </location>
</feature>
<keyword evidence="3" id="KW-1185">Reference proteome</keyword>
<evidence type="ECO:0000313" key="2">
    <source>
        <dbReference type="EMBL" id="OQR74618.1"/>
    </source>
</evidence>
<name>A0A1V9XMN8_9ACAR</name>
<reference evidence="2 3" key="1">
    <citation type="journal article" date="2017" name="Gigascience">
        <title>Draft genome of the honey bee ectoparasitic mite, Tropilaelaps mercedesae, is shaped by the parasitic life history.</title>
        <authorList>
            <person name="Dong X."/>
            <person name="Armstrong S.D."/>
            <person name="Xia D."/>
            <person name="Makepeace B.L."/>
            <person name="Darby A.C."/>
            <person name="Kadowaki T."/>
        </authorList>
    </citation>
    <scope>NUCLEOTIDE SEQUENCE [LARGE SCALE GENOMIC DNA]</scope>
    <source>
        <strain evidence="2">Wuxi-XJTLU</strain>
    </source>
</reference>